<dbReference type="GO" id="GO:0005739">
    <property type="term" value="C:mitochondrion"/>
    <property type="evidence" value="ECO:0007669"/>
    <property type="project" value="TreeGrafter"/>
</dbReference>
<dbReference type="HOGENOM" id="CLU_031953_0_1_1"/>
<dbReference type="eggNOG" id="KOG0785">
    <property type="taxonomic scope" value="Eukaryota"/>
</dbReference>
<dbReference type="GO" id="GO:0006102">
    <property type="term" value="P:isocitrate metabolic process"/>
    <property type="evidence" value="ECO:0007669"/>
    <property type="project" value="TreeGrafter"/>
</dbReference>
<dbReference type="GeneID" id="19116830"/>
<keyword evidence="5" id="KW-0479">Metal-binding</keyword>
<evidence type="ECO:0000259" key="13">
    <source>
        <dbReference type="SMART" id="SM01329"/>
    </source>
</evidence>
<dbReference type="GO" id="GO:0006099">
    <property type="term" value="P:tricarboxylic acid cycle"/>
    <property type="evidence" value="ECO:0007669"/>
    <property type="project" value="TreeGrafter"/>
</dbReference>
<keyword evidence="8" id="KW-0520">NAD</keyword>
<keyword evidence="7" id="KW-0560">Oxidoreductase</keyword>
<dbReference type="SUPFAM" id="SSF53659">
    <property type="entry name" value="Isocitrate/Isopropylmalate dehydrogenase-like"/>
    <property type="match status" value="1"/>
</dbReference>
<dbReference type="Gene3D" id="3.40.718.10">
    <property type="entry name" value="Isopropylmalate Dehydrogenase"/>
    <property type="match status" value="1"/>
</dbReference>
<evidence type="ECO:0000256" key="1">
    <source>
        <dbReference type="ARBA" id="ARBA00001946"/>
    </source>
</evidence>
<dbReference type="PROSITE" id="PS00470">
    <property type="entry name" value="IDH_IMDH"/>
    <property type="match status" value="1"/>
</dbReference>
<evidence type="ECO:0000313" key="15">
    <source>
        <dbReference type="Proteomes" id="UP000011761"/>
    </source>
</evidence>
<gene>
    <name evidence="14" type="ORF">BAUCODRAFT_73623</name>
</gene>
<evidence type="ECO:0000313" key="14">
    <source>
        <dbReference type="EMBL" id="EMC94367.1"/>
    </source>
</evidence>
<dbReference type="GO" id="GO:0004449">
    <property type="term" value="F:isocitrate dehydrogenase (NAD+) activity"/>
    <property type="evidence" value="ECO:0007669"/>
    <property type="project" value="TreeGrafter"/>
</dbReference>
<keyword evidence="3" id="KW-0597">Phosphoprotein</keyword>
<dbReference type="PANTHER" id="PTHR11835">
    <property type="entry name" value="DECARBOXYLATING DEHYDROGENASES-ISOCITRATE, ISOPROPYLMALATE, TARTRATE"/>
    <property type="match status" value="1"/>
</dbReference>
<comment type="similarity">
    <text evidence="2">Belongs to the isocitrate and isopropylmalate dehydrogenases family.</text>
</comment>
<dbReference type="InterPro" id="IPR019818">
    <property type="entry name" value="IsoCit/isopropylmalate_DH_CS"/>
</dbReference>
<comment type="catalytic activity">
    <reaction evidence="10">
        <text>(2R,3S)-homoisocitrate + NAD(+) = 2-oxoadipate + CO2 + NADH</text>
        <dbReference type="Rhea" id="RHEA:11900"/>
        <dbReference type="ChEBI" id="CHEBI:15404"/>
        <dbReference type="ChEBI" id="CHEBI:16526"/>
        <dbReference type="ChEBI" id="CHEBI:57499"/>
        <dbReference type="ChEBI" id="CHEBI:57540"/>
        <dbReference type="ChEBI" id="CHEBI:57945"/>
        <dbReference type="EC" id="1.1.1.87"/>
    </reaction>
</comment>
<keyword evidence="4" id="KW-0028">Amino-acid biosynthesis</keyword>
<dbReference type="PANTHER" id="PTHR11835:SF48">
    <property type="entry name" value="HOMOISOCITRATE DEHYDROGENASE, MITOCHONDRIAL"/>
    <property type="match status" value="1"/>
</dbReference>
<dbReference type="STRING" id="717646.M2LJF5"/>
<evidence type="ECO:0000256" key="6">
    <source>
        <dbReference type="ARBA" id="ARBA00022842"/>
    </source>
</evidence>
<proteinExistence type="inferred from homology"/>
<dbReference type="OMA" id="DSFVMGE"/>
<feature type="domain" description="Isopropylmalate dehydrogenase-like" evidence="13">
    <location>
        <begin position="8"/>
        <end position="361"/>
    </location>
</feature>
<keyword evidence="6" id="KW-0460">Magnesium</keyword>
<evidence type="ECO:0000256" key="10">
    <source>
        <dbReference type="ARBA" id="ARBA00052540"/>
    </source>
</evidence>
<comment type="pathway">
    <text evidence="11">Amino-acid biosynthesis; L-lysine biosynthesis via AAA pathway; L-alpha-aminoadipate from 2-oxoglutarate: step 4/5.</text>
</comment>
<dbReference type="OrthoDB" id="10261637at2759"/>
<evidence type="ECO:0000256" key="9">
    <source>
        <dbReference type="ARBA" id="ARBA00023154"/>
    </source>
</evidence>
<evidence type="ECO:0000256" key="5">
    <source>
        <dbReference type="ARBA" id="ARBA00022723"/>
    </source>
</evidence>
<evidence type="ECO:0000256" key="3">
    <source>
        <dbReference type="ARBA" id="ARBA00022553"/>
    </source>
</evidence>
<dbReference type="GO" id="GO:0047046">
    <property type="term" value="F:homoisocitrate dehydrogenase activity"/>
    <property type="evidence" value="ECO:0007669"/>
    <property type="project" value="UniProtKB-EC"/>
</dbReference>
<evidence type="ECO:0000256" key="7">
    <source>
        <dbReference type="ARBA" id="ARBA00023002"/>
    </source>
</evidence>
<name>M2LJF5_BAUPA</name>
<evidence type="ECO:0000256" key="2">
    <source>
        <dbReference type="ARBA" id="ARBA00007769"/>
    </source>
</evidence>
<dbReference type="FunFam" id="3.40.718.10:FF:000012">
    <property type="entry name" value="Homoisocitrate dehydrogenase, mitochondrial"/>
    <property type="match status" value="1"/>
</dbReference>
<evidence type="ECO:0000256" key="8">
    <source>
        <dbReference type="ARBA" id="ARBA00023027"/>
    </source>
</evidence>
<dbReference type="GO" id="GO:0000287">
    <property type="term" value="F:magnesium ion binding"/>
    <property type="evidence" value="ECO:0007669"/>
    <property type="project" value="InterPro"/>
</dbReference>
<organism evidence="14 15">
    <name type="scientific">Baudoinia panamericana (strain UAMH 10762)</name>
    <name type="common">Angels' share fungus</name>
    <name type="synonym">Baudoinia compniacensis (strain UAMH 10762)</name>
    <dbReference type="NCBI Taxonomy" id="717646"/>
    <lineage>
        <taxon>Eukaryota</taxon>
        <taxon>Fungi</taxon>
        <taxon>Dikarya</taxon>
        <taxon>Ascomycota</taxon>
        <taxon>Pezizomycotina</taxon>
        <taxon>Dothideomycetes</taxon>
        <taxon>Dothideomycetidae</taxon>
        <taxon>Mycosphaerellales</taxon>
        <taxon>Teratosphaeriaceae</taxon>
        <taxon>Baudoinia</taxon>
    </lineage>
</organism>
<evidence type="ECO:0000256" key="4">
    <source>
        <dbReference type="ARBA" id="ARBA00022605"/>
    </source>
</evidence>
<dbReference type="Proteomes" id="UP000011761">
    <property type="component" value="Unassembled WGS sequence"/>
</dbReference>
<keyword evidence="15" id="KW-1185">Reference proteome</keyword>
<dbReference type="KEGG" id="bcom:BAUCODRAFT_73623"/>
<dbReference type="EMBL" id="KB445558">
    <property type="protein sequence ID" value="EMC94367.1"/>
    <property type="molecule type" value="Genomic_DNA"/>
</dbReference>
<protein>
    <recommendedName>
        <fullName evidence="12">homoisocitrate dehydrogenase</fullName>
        <ecNumber evidence="12">1.1.1.87</ecNumber>
    </recommendedName>
</protein>
<comment type="cofactor">
    <cofactor evidence="1">
        <name>Mg(2+)</name>
        <dbReference type="ChEBI" id="CHEBI:18420"/>
    </cofactor>
</comment>
<reference evidence="14 15" key="1">
    <citation type="journal article" date="2012" name="PLoS Pathog.">
        <title>Diverse lifestyles and strategies of plant pathogenesis encoded in the genomes of eighteen Dothideomycetes fungi.</title>
        <authorList>
            <person name="Ohm R.A."/>
            <person name="Feau N."/>
            <person name="Henrissat B."/>
            <person name="Schoch C.L."/>
            <person name="Horwitz B.A."/>
            <person name="Barry K.W."/>
            <person name="Condon B.J."/>
            <person name="Copeland A.C."/>
            <person name="Dhillon B."/>
            <person name="Glaser F."/>
            <person name="Hesse C.N."/>
            <person name="Kosti I."/>
            <person name="LaButti K."/>
            <person name="Lindquist E.A."/>
            <person name="Lucas S."/>
            <person name="Salamov A.A."/>
            <person name="Bradshaw R.E."/>
            <person name="Ciuffetti L."/>
            <person name="Hamelin R.C."/>
            <person name="Kema G.H.J."/>
            <person name="Lawrence C."/>
            <person name="Scott J.A."/>
            <person name="Spatafora J.W."/>
            <person name="Turgeon B.G."/>
            <person name="de Wit P.J.G.M."/>
            <person name="Zhong S."/>
            <person name="Goodwin S.B."/>
            <person name="Grigoriev I.V."/>
        </authorList>
    </citation>
    <scope>NUCLEOTIDE SEQUENCE [LARGE SCALE GENOMIC DNA]</scope>
    <source>
        <strain evidence="14 15">UAMH 10762</strain>
    </source>
</reference>
<dbReference type="SMART" id="SM01329">
    <property type="entry name" value="Iso_dh"/>
    <property type="match status" value="1"/>
</dbReference>
<dbReference type="AlphaFoldDB" id="M2LJF5"/>
<evidence type="ECO:0000256" key="12">
    <source>
        <dbReference type="ARBA" id="ARBA00066666"/>
    </source>
</evidence>
<dbReference type="InterPro" id="IPR024084">
    <property type="entry name" value="IsoPropMal-DH-like_dom"/>
</dbReference>
<dbReference type="Pfam" id="PF00180">
    <property type="entry name" value="Iso_dh"/>
    <property type="match status" value="1"/>
</dbReference>
<accession>M2LJF5</accession>
<dbReference type="GO" id="GO:0051287">
    <property type="term" value="F:NAD binding"/>
    <property type="evidence" value="ECO:0007669"/>
    <property type="project" value="InterPro"/>
</dbReference>
<dbReference type="RefSeq" id="XP_007678190.1">
    <property type="nucleotide sequence ID" value="XM_007680000.1"/>
</dbReference>
<dbReference type="EC" id="1.1.1.87" evidence="12"/>
<evidence type="ECO:0000256" key="11">
    <source>
        <dbReference type="ARBA" id="ARBA00060720"/>
    </source>
</evidence>
<sequence length="365" mass="38810">MAASRTLRIGLIPGDGIGREVIPAGRRILEALPSSLGLKFSFVDLDAGFETFKQTGVALPDKTVETLKKECDGALFGAVSSPTTPTKGYSSPIVALRKKLDLYANVRPVKSVAPTPAFPDPIDLVIVRENTEDLYVKEEKTYDAPDGSGKVAEAIKRISERASSRIATMAGEIALRRQKVRQSTGADTDGKKAMVTITHKSNVLSQTDGLFRLAARAALEQPQFKDGGVIIDEQIVDSMVYKLFRQPASYDVIVAPNLYGDILSDGAAALVGSLGLVPSANVGDGFAIGEPCHGSAPDIQGKGIANPIATLRSVALMLEFLNQEEAAAKIYAAVDANLLEGRLLSPDMGGSAKTDEVVEDIIRRM</sequence>
<keyword evidence="9" id="KW-0457">Lysine biosynthesis</keyword>
<dbReference type="GO" id="GO:0019878">
    <property type="term" value="P:lysine biosynthetic process via aminoadipic acid"/>
    <property type="evidence" value="ECO:0007669"/>
    <property type="project" value="EnsemblFungi"/>
</dbReference>